<dbReference type="InterPro" id="IPR002035">
    <property type="entry name" value="VWF_A"/>
</dbReference>
<evidence type="ECO:0000313" key="4">
    <source>
        <dbReference type="Proteomes" id="UP000202922"/>
    </source>
</evidence>
<protein>
    <submittedName>
        <fullName evidence="3">VWA domain containing CoxE-like protein</fullName>
    </submittedName>
</protein>
<keyword evidence="4" id="KW-1185">Reference proteome</keyword>
<dbReference type="AlphaFoldDB" id="A0A238JN29"/>
<dbReference type="SMART" id="SM00327">
    <property type="entry name" value="VWA"/>
    <property type="match status" value="1"/>
</dbReference>
<dbReference type="PANTHER" id="PTHR39338:SF6">
    <property type="entry name" value="BLL5662 PROTEIN"/>
    <property type="match status" value="1"/>
</dbReference>
<evidence type="ECO:0000259" key="2">
    <source>
        <dbReference type="SMART" id="SM00327"/>
    </source>
</evidence>
<feature type="region of interest" description="Disordered" evidence="1">
    <location>
        <begin position="94"/>
        <end position="139"/>
    </location>
</feature>
<feature type="domain" description="VWFA" evidence="2">
    <location>
        <begin position="221"/>
        <end position="386"/>
    </location>
</feature>
<dbReference type="Gene3D" id="3.40.50.410">
    <property type="entry name" value="von Willebrand factor, type A domain"/>
    <property type="match status" value="1"/>
</dbReference>
<proteinExistence type="predicted"/>
<dbReference type="Pfam" id="PF05762">
    <property type="entry name" value="VWA_CoxE"/>
    <property type="match status" value="1"/>
</dbReference>
<dbReference type="EMBL" id="FXYE01000001">
    <property type="protein sequence ID" value="SMX32080.1"/>
    <property type="molecule type" value="Genomic_DNA"/>
</dbReference>
<evidence type="ECO:0000313" key="3">
    <source>
        <dbReference type="EMBL" id="SMX32080.1"/>
    </source>
</evidence>
<organism evidence="3 4">
    <name type="scientific">Actibacterium lipolyticum</name>
    <dbReference type="NCBI Taxonomy" id="1524263"/>
    <lineage>
        <taxon>Bacteria</taxon>
        <taxon>Pseudomonadati</taxon>
        <taxon>Pseudomonadota</taxon>
        <taxon>Alphaproteobacteria</taxon>
        <taxon>Rhodobacterales</taxon>
        <taxon>Roseobacteraceae</taxon>
        <taxon>Actibacterium</taxon>
    </lineage>
</organism>
<dbReference type="PIRSF" id="PIRSF010256">
    <property type="entry name" value="CoxE_vWa"/>
    <property type="match status" value="1"/>
</dbReference>
<dbReference type="CDD" id="cd00198">
    <property type="entry name" value="vWFA"/>
    <property type="match status" value="1"/>
</dbReference>
<reference evidence="4" key="1">
    <citation type="submission" date="2017-05" db="EMBL/GenBank/DDBJ databases">
        <authorList>
            <person name="Rodrigo-Torres L."/>
            <person name="Arahal R. D."/>
            <person name="Lucena T."/>
        </authorList>
    </citation>
    <scope>NUCLEOTIDE SEQUENCE [LARGE SCALE GENOMIC DNA]</scope>
    <source>
        <strain evidence="4">CECT 8621</strain>
    </source>
</reference>
<name>A0A238JN29_9RHOB</name>
<sequence length="395" mass="43022">MSRVTRFAARDPGIAARMAGFIVHLRENGLKLGVGETEVALNALAHVAAADPKETRLALKAVCTSSADDAARFDELFQSYWMNGGRVKARIAPTNDATKREDTRSSLMDEGQSTGKTGKVHSPDGADGEGDTAGDGTGKLVASSLQNLMKKDLRDLVDPQDIAAAEVVARKLAAAIRDRRSRRRKAARKGDQIDFRRVMRRSMASGGEPLHLPRKRRPERPVQITALCDVSGSMSVYARVFLAFLSGLMRADDTTDAYLFHTRLVRVTDALRDDDPLRSLNRLTLLSDGFGGGSKIGENLDQFARTYARRFVTGRSVVIIFSDGYDTATPDAVGDALKRLKRRGCRVIWLNPLKGWAGYEPTSKAMAAALPHLDLFAAANTLETLAALEPELAKI</sequence>
<dbReference type="PANTHER" id="PTHR39338">
    <property type="entry name" value="BLL5662 PROTEIN-RELATED"/>
    <property type="match status" value="1"/>
</dbReference>
<dbReference type="Proteomes" id="UP000202922">
    <property type="component" value="Unassembled WGS sequence"/>
</dbReference>
<gene>
    <name evidence="3" type="ORF">COL8621_00701</name>
</gene>
<dbReference type="InterPro" id="IPR011195">
    <property type="entry name" value="UCP010256"/>
</dbReference>
<evidence type="ECO:0000256" key="1">
    <source>
        <dbReference type="SAM" id="MobiDB-lite"/>
    </source>
</evidence>
<dbReference type="SUPFAM" id="SSF53300">
    <property type="entry name" value="vWA-like"/>
    <property type="match status" value="1"/>
</dbReference>
<dbReference type="OrthoDB" id="9790469at2"/>
<accession>A0A238JN29</accession>
<dbReference type="InterPro" id="IPR036465">
    <property type="entry name" value="vWFA_dom_sf"/>
</dbReference>
<dbReference type="InterPro" id="IPR008912">
    <property type="entry name" value="Uncharacterised_CoxE"/>
</dbReference>
<dbReference type="RefSeq" id="WP_093965911.1">
    <property type="nucleotide sequence ID" value="NZ_FXYE01000001.1"/>
</dbReference>